<reference evidence="2 3" key="1">
    <citation type="submission" date="2019-08" db="EMBL/GenBank/DDBJ databases">
        <title>Isolation and enrichment of carboxydotrophic bacteria from anaerobic sludge for the production of bio-based chemicals from syngas.</title>
        <authorList>
            <person name="Antares A.L."/>
            <person name="Moreira J."/>
            <person name="Diender M."/>
            <person name="Parshina S.N."/>
            <person name="Stams A.J.M."/>
            <person name="Alves M."/>
            <person name="Alves J.I."/>
            <person name="Sousa D.Z."/>
        </authorList>
    </citation>
    <scope>NUCLEOTIDE SEQUENCE [LARGE SCALE GENOMIC DNA]</scope>
    <source>
        <strain evidence="2 3">JM</strain>
    </source>
</reference>
<dbReference type="RefSeq" id="WP_148638274.1">
    <property type="nucleotide sequence ID" value="NZ_VSLA01000027.1"/>
</dbReference>
<evidence type="ECO:0000256" key="1">
    <source>
        <dbReference type="SAM" id="Coils"/>
    </source>
</evidence>
<organism evidence="2 3">
    <name type="scientific">Acetobacterium wieringae</name>
    <dbReference type="NCBI Taxonomy" id="52694"/>
    <lineage>
        <taxon>Bacteria</taxon>
        <taxon>Bacillati</taxon>
        <taxon>Bacillota</taxon>
        <taxon>Clostridia</taxon>
        <taxon>Eubacteriales</taxon>
        <taxon>Eubacteriaceae</taxon>
        <taxon>Acetobacterium</taxon>
    </lineage>
</organism>
<feature type="coiled-coil region" evidence="1">
    <location>
        <begin position="42"/>
        <end position="69"/>
    </location>
</feature>
<accession>A0A5D0WKB5</accession>
<protein>
    <recommendedName>
        <fullName evidence="4">Poly(Hydroxyalcanoate) granule associated protein (Phasin)</fullName>
    </recommendedName>
</protein>
<evidence type="ECO:0000313" key="2">
    <source>
        <dbReference type="EMBL" id="TYC84068.1"/>
    </source>
</evidence>
<dbReference type="EMBL" id="VSLA01000027">
    <property type="protein sequence ID" value="TYC84068.1"/>
    <property type="molecule type" value="Genomic_DNA"/>
</dbReference>
<gene>
    <name evidence="2" type="ORF">FXB42_13890</name>
</gene>
<comment type="caution">
    <text evidence="2">The sequence shown here is derived from an EMBL/GenBank/DDBJ whole genome shotgun (WGS) entry which is preliminary data.</text>
</comment>
<dbReference type="AlphaFoldDB" id="A0A5D0WKB5"/>
<name>A0A5D0WKB5_9FIRM</name>
<sequence length="122" mass="13685">MKSDLSNALKNIFLGGVGAIAITAEKSKELVDQLVVKGEITIEQRKVLNEELKRELREKVNDAASVIKTKESAETISEYIDQMSPEEIQLLRDKLDALKEQNIEQIFETPLEGEGCEDKIPN</sequence>
<evidence type="ECO:0000313" key="3">
    <source>
        <dbReference type="Proteomes" id="UP000322619"/>
    </source>
</evidence>
<dbReference type="Proteomes" id="UP000322619">
    <property type="component" value="Unassembled WGS sequence"/>
</dbReference>
<evidence type="ECO:0008006" key="4">
    <source>
        <dbReference type="Google" id="ProtNLM"/>
    </source>
</evidence>
<proteinExistence type="predicted"/>
<keyword evidence="1" id="KW-0175">Coiled coil</keyword>